<dbReference type="Gene3D" id="2.60.40.1190">
    <property type="match status" value="1"/>
</dbReference>
<dbReference type="EMBL" id="AP027729">
    <property type="protein sequence ID" value="BDZ42411.1"/>
    <property type="molecule type" value="Genomic_DNA"/>
</dbReference>
<dbReference type="InterPro" id="IPR010502">
    <property type="entry name" value="Carb-bd_dom_fam9"/>
</dbReference>
<reference evidence="3" key="1">
    <citation type="journal article" date="2019" name="Int. J. Syst. Evol. Microbiol.">
        <title>The Global Catalogue of Microorganisms (GCM) 10K type strain sequencing project: providing services to taxonomists for standard genome sequencing and annotation.</title>
        <authorList>
            <consortium name="The Broad Institute Genomics Platform"/>
            <consortium name="The Broad Institute Genome Sequencing Center for Infectious Disease"/>
            <person name="Wu L."/>
            <person name="Ma J."/>
        </authorList>
    </citation>
    <scope>NUCLEOTIDE SEQUENCE [LARGE SCALE GENOMIC DNA]</scope>
    <source>
        <strain evidence="3">NBRC 108565</strain>
    </source>
</reference>
<protein>
    <recommendedName>
        <fullName evidence="1">Carbohydrate-binding domain-containing protein</fullName>
    </recommendedName>
</protein>
<proteinExistence type="predicted"/>
<feature type="domain" description="Carbohydrate-binding" evidence="1">
    <location>
        <begin position="54"/>
        <end position="226"/>
    </location>
</feature>
<evidence type="ECO:0000259" key="1">
    <source>
        <dbReference type="Pfam" id="PF06452"/>
    </source>
</evidence>
<gene>
    <name evidence="2" type="ORF">GCM10025865_17100</name>
</gene>
<dbReference type="SUPFAM" id="SSF49344">
    <property type="entry name" value="CBD9-like"/>
    <property type="match status" value="1"/>
</dbReference>
<dbReference type="Proteomes" id="UP001321475">
    <property type="component" value="Chromosome"/>
</dbReference>
<evidence type="ECO:0000313" key="2">
    <source>
        <dbReference type="EMBL" id="BDZ42411.1"/>
    </source>
</evidence>
<organism evidence="2 3">
    <name type="scientific">Paraoerskovia sediminicola</name>
    <dbReference type="NCBI Taxonomy" id="1138587"/>
    <lineage>
        <taxon>Bacteria</taxon>
        <taxon>Bacillati</taxon>
        <taxon>Actinomycetota</taxon>
        <taxon>Actinomycetes</taxon>
        <taxon>Micrococcales</taxon>
        <taxon>Cellulomonadaceae</taxon>
        <taxon>Paraoerskovia</taxon>
    </lineage>
</organism>
<name>A0ABM8G2X2_9CELL</name>
<sequence>MDADVRLTDGSTGTQVSWNDLSHGQEDGERFGVVTLIGAVATTDVVEAADAPTIDGAVDEAWDSATAVTTDLQVEGTPGASASVRYLWQGSTLYALAEVTDPELDDTASNPWEQDSVELFVDPTNEKNGPYTADDGQYRISATNALSFGGEASVADRLTSATQVVDGGYVVEASIDLGYAPEVGDLVGLDAQVNDAAGGVRGSVRTWADPTGRGYQSTARWGVGTFVEATEPAAVVPAVDVVQPTCETPGSITGVEVDGVARYVIKDWVDGKARGYVRAGEVDPGTYVVRAWPEEGVTLTPGEGWESIFQGRVQTVVTIDDLDCTAPTVTVKPGAHFTVGSDGVYSKVSFKLYDAGKIDRLTLNGKVKDLTDNRWPDLNFVAPGKFGAVEGENMLVVLDVAGNTTTVEFTLTD</sequence>
<dbReference type="Pfam" id="PF06452">
    <property type="entry name" value="CBM9_1"/>
    <property type="match status" value="1"/>
</dbReference>
<accession>A0ABM8G2X2</accession>
<keyword evidence="3" id="KW-1185">Reference proteome</keyword>
<dbReference type="CDD" id="cd00005">
    <property type="entry name" value="CBM9_like_1"/>
    <property type="match status" value="1"/>
</dbReference>
<evidence type="ECO:0000313" key="3">
    <source>
        <dbReference type="Proteomes" id="UP001321475"/>
    </source>
</evidence>